<dbReference type="PRINTS" id="PR00056">
    <property type="entry name" value="HSFDOMAIN"/>
</dbReference>
<dbReference type="GO" id="GO:0005634">
    <property type="term" value="C:nucleus"/>
    <property type="evidence" value="ECO:0007669"/>
    <property type="project" value="UniProtKB-SubCell"/>
</dbReference>
<dbReference type="SMART" id="SM00415">
    <property type="entry name" value="HSF"/>
    <property type="match status" value="1"/>
</dbReference>
<keyword evidence="6" id="KW-0539">Nucleus</keyword>
<sequence length="502" mass="57558">MATEKGAKQITKNIKKESQPGDVNGMGVPLFLKKLWKILYDEDSENIIEWSPLGDAFIIYDQIQFMMVLLPKYFKHNNLASFVRQLNMYGFHKRQHSEKDGEMEFNHPYFMKDLPELLKFISRKAPVHRNQQNSKDVAEPYELDAIFKSIKIMKNKQNLVDNELKSLKQENGALWSELNNLRVKHAKQTQIINKLIHFLVHYMHSSSVQKRQGSRITKESKSQTLNKRPGFFELEYNKNNPVKKKKSNSKDEGPTIFELEHNDCPNEYWKKYDEKMLFVDPPGQHIVTEPDEDSSESESLNPNINEITETPNLTYSNIIQEMADNEDLLKEVSPSEVLDQPSTSKSIPNITEKTSITLDKALSSKENFNLFLDSTQTELNNFQETLSGLSQNDIAQLLDLFESNVPLPIEASEVNDPEVVLTLAGLPKTDPKVTINPDDMLNLTNEIDKIQGENNLIQNFNLGDNRDLNMTSMDYLQNDNSVTEENVDLDILNLLGTESNDG</sequence>
<name>A0A9P0FIX7_BRAAE</name>
<keyword evidence="5" id="KW-0804">Transcription</keyword>
<proteinExistence type="inferred from homology"/>
<dbReference type="EMBL" id="OV121136">
    <property type="protein sequence ID" value="CAH0558345.1"/>
    <property type="molecule type" value="Genomic_DNA"/>
</dbReference>
<dbReference type="GO" id="GO:0043565">
    <property type="term" value="F:sequence-specific DNA binding"/>
    <property type="evidence" value="ECO:0007669"/>
    <property type="project" value="InterPro"/>
</dbReference>
<dbReference type="InterPro" id="IPR036390">
    <property type="entry name" value="WH_DNA-bd_sf"/>
</dbReference>
<evidence type="ECO:0000256" key="2">
    <source>
        <dbReference type="ARBA" id="ARBA00006403"/>
    </source>
</evidence>
<dbReference type="InterPro" id="IPR036388">
    <property type="entry name" value="WH-like_DNA-bd_sf"/>
</dbReference>
<evidence type="ECO:0000256" key="7">
    <source>
        <dbReference type="RuleBase" id="RU004020"/>
    </source>
</evidence>
<protein>
    <recommendedName>
        <fullName evidence="8">HSF-type DNA-binding domain-containing protein</fullName>
    </recommendedName>
</protein>
<dbReference type="AlphaFoldDB" id="A0A9P0FIX7"/>
<comment type="subcellular location">
    <subcellularLocation>
        <location evidence="1">Nucleus</location>
    </subcellularLocation>
</comment>
<evidence type="ECO:0000259" key="8">
    <source>
        <dbReference type="SMART" id="SM00415"/>
    </source>
</evidence>
<reference evidence="9" key="1">
    <citation type="submission" date="2021-12" db="EMBL/GenBank/DDBJ databases">
        <authorList>
            <person name="King R."/>
        </authorList>
    </citation>
    <scope>NUCLEOTIDE SEQUENCE</scope>
</reference>
<feature type="domain" description="HSF-type DNA-binding" evidence="8">
    <location>
        <begin position="27"/>
        <end position="124"/>
    </location>
</feature>
<dbReference type="Gene3D" id="1.10.10.10">
    <property type="entry name" value="Winged helix-like DNA-binding domain superfamily/Winged helix DNA-binding domain"/>
    <property type="match status" value="1"/>
</dbReference>
<dbReference type="FunFam" id="1.10.10.10:FF:000027">
    <property type="entry name" value="Heat shock transcription factor 1"/>
    <property type="match status" value="1"/>
</dbReference>
<evidence type="ECO:0000313" key="10">
    <source>
        <dbReference type="Proteomes" id="UP001154078"/>
    </source>
</evidence>
<evidence type="ECO:0000256" key="3">
    <source>
        <dbReference type="ARBA" id="ARBA00023015"/>
    </source>
</evidence>
<keyword evidence="10" id="KW-1185">Reference proteome</keyword>
<evidence type="ECO:0000256" key="5">
    <source>
        <dbReference type="ARBA" id="ARBA00023163"/>
    </source>
</evidence>
<dbReference type="InterPro" id="IPR000232">
    <property type="entry name" value="HSF_DNA-bd"/>
</dbReference>
<evidence type="ECO:0000256" key="1">
    <source>
        <dbReference type="ARBA" id="ARBA00004123"/>
    </source>
</evidence>
<keyword evidence="3" id="KW-0805">Transcription regulation</keyword>
<dbReference type="Pfam" id="PF00447">
    <property type="entry name" value="HSF_DNA-bind"/>
    <property type="match status" value="1"/>
</dbReference>
<keyword evidence="4" id="KW-0238">DNA-binding</keyword>
<organism evidence="9 10">
    <name type="scientific">Brassicogethes aeneus</name>
    <name type="common">Rape pollen beetle</name>
    <name type="synonym">Meligethes aeneus</name>
    <dbReference type="NCBI Taxonomy" id="1431903"/>
    <lineage>
        <taxon>Eukaryota</taxon>
        <taxon>Metazoa</taxon>
        <taxon>Ecdysozoa</taxon>
        <taxon>Arthropoda</taxon>
        <taxon>Hexapoda</taxon>
        <taxon>Insecta</taxon>
        <taxon>Pterygota</taxon>
        <taxon>Neoptera</taxon>
        <taxon>Endopterygota</taxon>
        <taxon>Coleoptera</taxon>
        <taxon>Polyphaga</taxon>
        <taxon>Cucujiformia</taxon>
        <taxon>Nitidulidae</taxon>
        <taxon>Meligethinae</taxon>
        <taxon>Brassicogethes</taxon>
    </lineage>
</organism>
<dbReference type="PANTHER" id="PTHR10015">
    <property type="entry name" value="HEAT SHOCK TRANSCRIPTION FACTOR"/>
    <property type="match status" value="1"/>
</dbReference>
<evidence type="ECO:0000313" key="9">
    <source>
        <dbReference type="EMBL" id="CAH0558345.1"/>
    </source>
</evidence>
<accession>A0A9P0FIX7</accession>
<dbReference type="Proteomes" id="UP001154078">
    <property type="component" value="Chromosome 5"/>
</dbReference>
<dbReference type="PANTHER" id="PTHR10015:SF427">
    <property type="entry name" value="HEAT SHOCK FACTOR PROTEIN"/>
    <property type="match status" value="1"/>
</dbReference>
<dbReference type="SUPFAM" id="SSF46785">
    <property type="entry name" value="Winged helix' DNA-binding domain"/>
    <property type="match status" value="1"/>
</dbReference>
<evidence type="ECO:0000256" key="4">
    <source>
        <dbReference type="ARBA" id="ARBA00023125"/>
    </source>
</evidence>
<dbReference type="OrthoDB" id="60033at2759"/>
<evidence type="ECO:0000256" key="6">
    <source>
        <dbReference type="ARBA" id="ARBA00023242"/>
    </source>
</evidence>
<gene>
    <name evidence="9" type="ORF">MELIAE_LOCUS8827</name>
</gene>
<comment type="similarity">
    <text evidence="2 7">Belongs to the HSF family.</text>
</comment>
<dbReference type="GO" id="GO:0003700">
    <property type="term" value="F:DNA-binding transcription factor activity"/>
    <property type="evidence" value="ECO:0007669"/>
    <property type="project" value="InterPro"/>
</dbReference>